<organism evidence="2 3">
    <name type="scientific">Elysia chlorotica</name>
    <name type="common">Eastern emerald elysia</name>
    <name type="synonym">Sea slug</name>
    <dbReference type="NCBI Taxonomy" id="188477"/>
    <lineage>
        <taxon>Eukaryota</taxon>
        <taxon>Metazoa</taxon>
        <taxon>Spiralia</taxon>
        <taxon>Lophotrochozoa</taxon>
        <taxon>Mollusca</taxon>
        <taxon>Gastropoda</taxon>
        <taxon>Heterobranchia</taxon>
        <taxon>Euthyneura</taxon>
        <taxon>Panpulmonata</taxon>
        <taxon>Sacoglossa</taxon>
        <taxon>Placobranchoidea</taxon>
        <taxon>Plakobranchidae</taxon>
        <taxon>Elysia</taxon>
    </lineage>
</organism>
<evidence type="ECO:0000256" key="1">
    <source>
        <dbReference type="SAM" id="MobiDB-lite"/>
    </source>
</evidence>
<sequence>MRRPHFELEDEFRKEKPSGFSRFQPPPSKNFSRHSHIGRCAGQTVLGEIKADSLLGRPPWTPVRCATCDALATTKGTNIAEKTCQQTDLRPSIGMAGGRQLLDIGHEYPAAPRGALTALFGDFPSQIPVGARMVRTLLGQAETSSVRGEPAPPGVDAELVPQIVGPYRCCCSARSRVWSAFPPLATIVYGDRTITTLPQHL</sequence>
<evidence type="ECO:0000313" key="2">
    <source>
        <dbReference type="EMBL" id="RUS75102.1"/>
    </source>
</evidence>
<accession>A0A433T0L9</accession>
<dbReference type="AlphaFoldDB" id="A0A433T0L9"/>
<reference evidence="2 3" key="1">
    <citation type="submission" date="2019-01" db="EMBL/GenBank/DDBJ databases">
        <title>A draft genome assembly of the solar-powered sea slug Elysia chlorotica.</title>
        <authorList>
            <person name="Cai H."/>
            <person name="Li Q."/>
            <person name="Fang X."/>
            <person name="Li J."/>
            <person name="Curtis N.E."/>
            <person name="Altenburger A."/>
            <person name="Shibata T."/>
            <person name="Feng M."/>
            <person name="Maeda T."/>
            <person name="Schwartz J.A."/>
            <person name="Shigenobu S."/>
            <person name="Lundholm N."/>
            <person name="Nishiyama T."/>
            <person name="Yang H."/>
            <person name="Hasebe M."/>
            <person name="Li S."/>
            <person name="Pierce S.K."/>
            <person name="Wang J."/>
        </authorList>
    </citation>
    <scope>NUCLEOTIDE SEQUENCE [LARGE SCALE GENOMIC DNA]</scope>
    <source>
        <strain evidence="2">EC2010</strain>
        <tissue evidence="2">Whole organism of an adult</tissue>
    </source>
</reference>
<feature type="compositionally biased region" description="Basic and acidic residues" evidence="1">
    <location>
        <begin position="1"/>
        <end position="17"/>
    </location>
</feature>
<proteinExistence type="predicted"/>
<comment type="caution">
    <text evidence="2">The sequence shown here is derived from an EMBL/GenBank/DDBJ whole genome shotgun (WGS) entry which is preliminary data.</text>
</comment>
<evidence type="ECO:0000313" key="3">
    <source>
        <dbReference type="Proteomes" id="UP000271974"/>
    </source>
</evidence>
<gene>
    <name evidence="2" type="ORF">EGW08_017133</name>
</gene>
<dbReference type="Proteomes" id="UP000271974">
    <property type="component" value="Unassembled WGS sequence"/>
</dbReference>
<protein>
    <submittedName>
        <fullName evidence="2">Uncharacterized protein</fullName>
    </submittedName>
</protein>
<dbReference type="EMBL" id="RQTK01000771">
    <property type="protein sequence ID" value="RUS75102.1"/>
    <property type="molecule type" value="Genomic_DNA"/>
</dbReference>
<feature type="region of interest" description="Disordered" evidence="1">
    <location>
        <begin position="1"/>
        <end position="34"/>
    </location>
</feature>
<name>A0A433T0L9_ELYCH</name>
<keyword evidence="3" id="KW-1185">Reference proteome</keyword>